<dbReference type="PROSITE" id="PS00640">
    <property type="entry name" value="THIOL_PROTEASE_ASN"/>
    <property type="match status" value="1"/>
</dbReference>
<dbReference type="HOGENOM" id="CLU_012184_3_3_1"/>
<dbReference type="CDD" id="cd02620">
    <property type="entry name" value="Peptidase_C1A_CathepsinB"/>
    <property type="match status" value="1"/>
</dbReference>
<dbReference type="KEGG" id="gla:GL50803_0029304"/>
<dbReference type="SMART" id="SM00645">
    <property type="entry name" value="Pept_C1"/>
    <property type="match status" value="1"/>
</dbReference>
<dbReference type="PANTHER" id="PTHR12411">
    <property type="entry name" value="CYSTEINE PROTEASE FAMILY C1-RELATED"/>
    <property type="match status" value="1"/>
</dbReference>
<dbReference type="InterPro" id="IPR038765">
    <property type="entry name" value="Papain-like_cys_pep_sf"/>
</dbReference>
<dbReference type="RefSeq" id="XP_001706585.1">
    <property type="nucleotide sequence ID" value="XM_001706533.1"/>
</dbReference>
<dbReference type="VEuPathDB" id="GiardiaDB:GL50803_29304"/>
<evidence type="ECO:0000256" key="1">
    <source>
        <dbReference type="ARBA" id="ARBA00008455"/>
    </source>
</evidence>
<dbReference type="GO" id="GO:0005615">
    <property type="term" value="C:extracellular space"/>
    <property type="evidence" value="ECO:0000318"/>
    <property type="project" value="GO_Central"/>
</dbReference>
<name>A8BJH7_GIAIC</name>
<dbReference type="InterPro" id="IPR025661">
    <property type="entry name" value="Pept_asp_AS"/>
</dbReference>
<reference evidence="2 3" key="1">
    <citation type="journal article" date="2007" name="Science">
        <title>Genomic minimalism in the early diverging intestinal parasite Giardia lamblia.</title>
        <authorList>
            <person name="Morrison H.G."/>
            <person name="McArthur A.G."/>
            <person name="Gillin F.D."/>
            <person name="Aley S.B."/>
            <person name="Adam R.D."/>
            <person name="Olsen G.J."/>
            <person name="Best A.A."/>
            <person name="Cande W.Z."/>
            <person name="Chen F."/>
            <person name="Cipriano M.J."/>
            <person name="Davids B.J."/>
            <person name="Dawson S.C."/>
            <person name="Elmendorf H.G."/>
            <person name="Hehl A.B."/>
            <person name="Holder M.E."/>
            <person name="Huse S.M."/>
            <person name="Kim U.U."/>
            <person name="Lasek-Nesselquist E."/>
            <person name="Manning G."/>
            <person name="Nigam A."/>
            <person name="Nixon J.E."/>
            <person name="Palm D."/>
            <person name="Passamaneck N.E."/>
            <person name="Prabhu A."/>
            <person name="Reich C.I."/>
            <person name="Reiner D.S."/>
            <person name="Samuelson J."/>
            <person name="Svard S.G."/>
            <person name="Sogin M.L."/>
        </authorList>
    </citation>
    <scope>NUCLEOTIDE SEQUENCE [LARGE SCALE GENOMIC DNA]</scope>
    <source>
        <strain evidence="2 3">WB C6</strain>
    </source>
</reference>
<evidence type="ECO:0000313" key="2">
    <source>
        <dbReference type="EMBL" id="KAE8303897.1"/>
    </source>
</evidence>
<protein>
    <submittedName>
        <fullName evidence="2">Cathepsin B</fullName>
    </submittedName>
</protein>
<dbReference type="GO" id="GO:0005764">
    <property type="term" value="C:lysosome"/>
    <property type="evidence" value="ECO:0000318"/>
    <property type="project" value="GO_Central"/>
</dbReference>
<dbReference type="Proteomes" id="UP000001548">
    <property type="component" value="Unassembled WGS sequence"/>
</dbReference>
<dbReference type="AlphaFoldDB" id="A8BJH7"/>
<dbReference type="GO" id="GO:0051603">
    <property type="term" value="P:proteolysis involved in protein catabolic process"/>
    <property type="evidence" value="ECO:0000318"/>
    <property type="project" value="GO_Central"/>
</dbReference>
<comment type="caution">
    <text evidence="2">The sequence shown here is derived from an EMBL/GenBank/DDBJ whole genome shotgun (WGS) entry which is preliminary data.</text>
</comment>
<keyword evidence="3" id="KW-1185">Reference proteome</keyword>
<proteinExistence type="inferred from homology"/>
<dbReference type="OMA" id="NRTSTDY"/>
<dbReference type="SMR" id="A8BJH7"/>
<dbReference type="Pfam" id="PF00112">
    <property type="entry name" value="Peptidase_C1"/>
    <property type="match status" value="1"/>
</dbReference>
<dbReference type="SUPFAM" id="SSF54001">
    <property type="entry name" value="Cysteine proteinases"/>
    <property type="match status" value="1"/>
</dbReference>
<dbReference type="Gene3D" id="3.90.70.10">
    <property type="entry name" value="Cysteine proteinases"/>
    <property type="match status" value="1"/>
</dbReference>
<evidence type="ECO:0000313" key="3">
    <source>
        <dbReference type="Proteomes" id="UP000001548"/>
    </source>
</evidence>
<gene>
    <name evidence="2" type="ORF">GL50803_0029304</name>
</gene>
<dbReference type="InterPro" id="IPR000668">
    <property type="entry name" value="Peptidase_C1A_C"/>
</dbReference>
<dbReference type="GO" id="GO:0004197">
    <property type="term" value="F:cysteine-type endopeptidase activity"/>
    <property type="evidence" value="ECO:0000318"/>
    <property type="project" value="GO_Central"/>
</dbReference>
<dbReference type="InterPro" id="IPR013128">
    <property type="entry name" value="Peptidase_C1A"/>
</dbReference>
<dbReference type="GeneID" id="5699468"/>
<organism evidence="2 3">
    <name type="scientific">Giardia intestinalis (strain ATCC 50803 / WB clone C6)</name>
    <name type="common">Giardia lamblia</name>
    <dbReference type="NCBI Taxonomy" id="184922"/>
    <lineage>
        <taxon>Eukaryota</taxon>
        <taxon>Metamonada</taxon>
        <taxon>Diplomonadida</taxon>
        <taxon>Hexamitidae</taxon>
        <taxon>Giardiinae</taxon>
        <taxon>Giardia</taxon>
    </lineage>
</organism>
<sequence length="298" mass="32811">MIWVSLLLTLGVAYFGINTGYYLRRSMSRAREPTSRVDPVSSSINSLTNTSPDPHCELVHYVPPTGYTGNDTLVYDFRASHPACSVPVRDQGLCSGSWAIAAVDMFSMYHCSMYGDEATLFSPQYLLSCFSDTGCFGEDARAGFLFLTEVGITSEECFPFNSSEHGVPPACPNACVDGSTPSFNRISKAHIYGGNATRIAELLMQKGPLYAELFVYKDLLTYHGGIYNRTSTDYIGTQAVILVGFGVDTTRNVSYWIAQNSWGSSWGEDGFFRILKGVNECGIENRVVYIDTEHNAPM</sequence>
<accession>A8BJH7</accession>
<dbReference type="EMBL" id="AACB03000002">
    <property type="protein sequence ID" value="KAE8303897.1"/>
    <property type="molecule type" value="Genomic_DNA"/>
</dbReference>
<comment type="similarity">
    <text evidence="1">Belongs to the peptidase C1 family.</text>
</comment>
<dbReference type="STRING" id="184922.A8BJH7"/>